<evidence type="ECO:0000256" key="2">
    <source>
        <dbReference type="ARBA" id="ARBA00023002"/>
    </source>
</evidence>
<dbReference type="EC" id="1.1.1.272" evidence="5"/>
<keyword evidence="3" id="KW-0520">NAD</keyword>
<dbReference type="Gene3D" id="3.40.50.720">
    <property type="entry name" value="NAD(P)-binding Rossmann-like Domain"/>
    <property type="match status" value="2"/>
</dbReference>
<proteinExistence type="inferred from homology"/>
<dbReference type="Pfam" id="PF02826">
    <property type="entry name" value="2-Hacid_dh_C"/>
    <property type="match status" value="1"/>
</dbReference>
<gene>
    <name evidence="5" type="ORF">CFH80_09345</name>
</gene>
<dbReference type="GO" id="GO:0051287">
    <property type="term" value="F:NAD binding"/>
    <property type="evidence" value="ECO:0007669"/>
    <property type="project" value="InterPro"/>
</dbReference>
<organism evidence="5 6">
    <name type="scientific">Sulfurospirillum cavolei</name>
    <dbReference type="NCBI Taxonomy" id="366522"/>
    <lineage>
        <taxon>Bacteria</taxon>
        <taxon>Pseudomonadati</taxon>
        <taxon>Campylobacterota</taxon>
        <taxon>Epsilonproteobacteria</taxon>
        <taxon>Campylobacterales</taxon>
        <taxon>Sulfurospirillaceae</taxon>
        <taxon>Sulfurospirillum</taxon>
    </lineage>
</organism>
<evidence type="ECO:0000259" key="4">
    <source>
        <dbReference type="Pfam" id="PF02826"/>
    </source>
</evidence>
<comment type="similarity">
    <text evidence="1">Belongs to the D-isomer specific 2-hydroxyacid dehydrogenase family.</text>
</comment>
<dbReference type="AlphaFoldDB" id="A0A2D3WA36"/>
<name>A0A2D3WA36_9BACT</name>
<reference evidence="5 6" key="1">
    <citation type="journal article" date="2017" name="Front. Microbiol.">
        <title>Comparative Genomic Analysis of the Class Epsilonproteobacteria and Proposed Reclassification to Epsilonbacteraeota (phyl. nov.).</title>
        <authorList>
            <person name="Waite D.W."/>
            <person name="Vanwonterghem I."/>
            <person name="Rinke C."/>
            <person name="Parks D.H."/>
            <person name="Zhang Y."/>
            <person name="Takai K."/>
            <person name="Sievert S.M."/>
            <person name="Simon J."/>
            <person name="Campbell B.J."/>
            <person name="Hanson T.E."/>
            <person name="Woyke T."/>
            <person name="Klotz M.G."/>
            <person name="Hugenholtz P."/>
        </authorList>
    </citation>
    <scope>NUCLEOTIDE SEQUENCE [LARGE SCALE GENOMIC DNA]</scope>
    <source>
        <strain evidence="5">UBA11420</strain>
    </source>
</reference>
<dbReference type="PANTHER" id="PTHR43761">
    <property type="entry name" value="D-ISOMER SPECIFIC 2-HYDROXYACID DEHYDROGENASE FAMILY PROTEIN (AFU_ORTHOLOGUE AFUA_1G13630)"/>
    <property type="match status" value="1"/>
</dbReference>
<dbReference type="GO" id="GO:0050578">
    <property type="term" value="F:(2R)-2-hydroxyacid dehydrogenase (NADP+) activity"/>
    <property type="evidence" value="ECO:0007669"/>
    <property type="project" value="UniProtKB-EC"/>
</dbReference>
<dbReference type="InterPro" id="IPR006140">
    <property type="entry name" value="D-isomer_DH_NAD-bd"/>
</dbReference>
<comment type="caution">
    <text evidence="5">The sequence shown here is derived from an EMBL/GenBank/DDBJ whole genome shotgun (WGS) entry which is preliminary data.</text>
</comment>
<evidence type="ECO:0000256" key="3">
    <source>
        <dbReference type="ARBA" id="ARBA00023027"/>
    </source>
</evidence>
<dbReference type="InterPro" id="IPR029753">
    <property type="entry name" value="D-isomer_DH_CS"/>
</dbReference>
<evidence type="ECO:0000313" key="5">
    <source>
        <dbReference type="EMBL" id="DAB35587.1"/>
    </source>
</evidence>
<dbReference type="PANTHER" id="PTHR43761:SF1">
    <property type="entry name" value="D-ISOMER SPECIFIC 2-HYDROXYACID DEHYDROGENASE CATALYTIC DOMAIN-CONTAINING PROTEIN-RELATED"/>
    <property type="match status" value="1"/>
</dbReference>
<dbReference type="Proteomes" id="UP000231638">
    <property type="component" value="Unassembled WGS sequence"/>
</dbReference>
<dbReference type="InterPro" id="IPR050418">
    <property type="entry name" value="D-iso_2-hydroxyacid_DH_PdxB"/>
</dbReference>
<protein>
    <submittedName>
        <fullName evidence="5">Hydroxyacid dehydrogenase</fullName>
        <ecNumber evidence="5">1.1.1.272</ecNumber>
    </submittedName>
</protein>
<dbReference type="EMBL" id="DLUG01000242">
    <property type="protein sequence ID" value="DAB35587.1"/>
    <property type="molecule type" value="Genomic_DNA"/>
</dbReference>
<evidence type="ECO:0000256" key="1">
    <source>
        <dbReference type="ARBA" id="ARBA00005854"/>
    </source>
</evidence>
<dbReference type="PROSITE" id="PS00670">
    <property type="entry name" value="D_2_HYDROXYACID_DH_2"/>
    <property type="match status" value="1"/>
</dbReference>
<dbReference type="STRING" id="366522.GCA_001548055_02677"/>
<feature type="domain" description="D-isomer specific 2-hydroxyacid dehydrogenase NAD-binding" evidence="4">
    <location>
        <begin position="19"/>
        <end position="199"/>
    </location>
</feature>
<dbReference type="SUPFAM" id="SSF51735">
    <property type="entry name" value="NAD(P)-binding Rossmann-fold domains"/>
    <property type="match status" value="1"/>
</dbReference>
<evidence type="ECO:0000313" key="6">
    <source>
        <dbReference type="Proteomes" id="UP000231638"/>
    </source>
</evidence>
<dbReference type="InterPro" id="IPR036291">
    <property type="entry name" value="NAD(P)-bd_dom_sf"/>
</dbReference>
<keyword evidence="2 5" id="KW-0560">Oxidoreductase</keyword>
<accession>A0A2D3WA36</accession>
<sequence>MEVKNVAGYSTASVAQTTVMLVLDLIGKSAYYNDFVKNGGWVKAASFTHIEKPFWEIKGKRWGIIGLGTIGKEVAKIATAFGAEVAYYSTSGANNDAVYERLSLETMLKTCDIITIHAPLNPQTKNIIDAHALATIKEGSVLVNVGRGGIVDEAALAKIIDEKELYVGLDVLEIEPMKAHHPLLHAKHQERLMLTPHIAWASMEARKKLMDLVVQNIQTFLNR</sequence>